<dbReference type="EMBL" id="JADFTS010000003">
    <property type="protein sequence ID" value="KAF9614032.1"/>
    <property type="molecule type" value="Genomic_DNA"/>
</dbReference>
<sequence>MIRGGGEIGFESQSEDGDGVEVTVVDQQVIGSSQACVEEVLSQFNDLFESGEAFEHDVEHGNNDIFLGGSSDDENDRQFEVVARFGPCTQDTFNLGDPKYEKEDEDWDPIDVHSSDTSEGSLVSDNEEEDTEMNNFVISTRNFYVEEDTERTDNPETTISKMKLKLKPNMEWRHIGECRQFMSSTVDEDNKVVQAKVPWVANELEAFARAHPTFALVDLFNEIYREYGVHISYWTVWIARIMLLEKMHDEFVGFFVAYKASLDGFVKGCKPIIGLDGCFLKGKHKGLIDGVATNFPYAYHKHMYNNFKTVFKGHYLESLCWGAAKAYRITTHEAFMELIEQANKDAKKWLEKESRKTWARSYFDLTPKIDLYHAVLVESFILGSLISETSH</sequence>
<evidence type="ECO:0000256" key="1">
    <source>
        <dbReference type="SAM" id="MobiDB-lite"/>
    </source>
</evidence>
<evidence type="ECO:0000313" key="3">
    <source>
        <dbReference type="Proteomes" id="UP000631114"/>
    </source>
</evidence>
<reference evidence="2 3" key="1">
    <citation type="submission" date="2020-10" db="EMBL/GenBank/DDBJ databases">
        <title>The Coptis chinensis genome and diversification of protoberbering-type alkaloids.</title>
        <authorList>
            <person name="Wang B."/>
            <person name="Shu S."/>
            <person name="Song C."/>
            <person name="Liu Y."/>
        </authorList>
    </citation>
    <scope>NUCLEOTIDE SEQUENCE [LARGE SCALE GENOMIC DNA]</scope>
    <source>
        <strain evidence="2">HL-2020</strain>
        <tissue evidence="2">Leaf</tissue>
    </source>
</reference>
<dbReference type="Proteomes" id="UP000631114">
    <property type="component" value="Unassembled WGS sequence"/>
</dbReference>
<dbReference type="AlphaFoldDB" id="A0A835M2J0"/>
<organism evidence="2 3">
    <name type="scientific">Coptis chinensis</name>
    <dbReference type="NCBI Taxonomy" id="261450"/>
    <lineage>
        <taxon>Eukaryota</taxon>
        <taxon>Viridiplantae</taxon>
        <taxon>Streptophyta</taxon>
        <taxon>Embryophyta</taxon>
        <taxon>Tracheophyta</taxon>
        <taxon>Spermatophyta</taxon>
        <taxon>Magnoliopsida</taxon>
        <taxon>Ranunculales</taxon>
        <taxon>Ranunculaceae</taxon>
        <taxon>Coptidoideae</taxon>
        <taxon>Coptis</taxon>
    </lineage>
</organism>
<protein>
    <recommendedName>
        <fullName evidence="4">Transposase</fullName>
    </recommendedName>
</protein>
<evidence type="ECO:0008006" key="4">
    <source>
        <dbReference type="Google" id="ProtNLM"/>
    </source>
</evidence>
<accession>A0A835M2J0</accession>
<name>A0A835M2J0_9MAGN</name>
<dbReference type="OrthoDB" id="1683089at2759"/>
<gene>
    <name evidence="2" type="ORF">IFM89_014832</name>
</gene>
<dbReference type="PANTHER" id="PTHR31973:SF187">
    <property type="entry name" value="MUTATOR TRANSPOSASE MUDRA PROTEIN"/>
    <property type="match status" value="1"/>
</dbReference>
<keyword evidence="3" id="KW-1185">Reference proteome</keyword>
<comment type="caution">
    <text evidence="2">The sequence shown here is derived from an EMBL/GenBank/DDBJ whole genome shotgun (WGS) entry which is preliminary data.</text>
</comment>
<proteinExistence type="predicted"/>
<feature type="region of interest" description="Disordered" evidence="1">
    <location>
        <begin position="93"/>
        <end position="130"/>
    </location>
</feature>
<dbReference type="PANTHER" id="PTHR31973">
    <property type="entry name" value="POLYPROTEIN, PUTATIVE-RELATED"/>
    <property type="match status" value="1"/>
</dbReference>
<evidence type="ECO:0000313" key="2">
    <source>
        <dbReference type="EMBL" id="KAF9614032.1"/>
    </source>
</evidence>